<feature type="transmembrane region" description="Helical" evidence="7">
    <location>
        <begin position="330"/>
        <end position="349"/>
    </location>
</feature>
<evidence type="ECO:0000313" key="9">
    <source>
        <dbReference type="Proteomes" id="UP000274504"/>
    </source>
</evidence>
<keyword evidence="3" id="KW-0813">Transport</keyword>
<evidence type="ECO:0000313" key="8">
    <source>
        <dbReference type="EMBL" id="VDL60074.1"/>
    </source>
</evidence>
<feature type="transmembrane region" description="Helical" evidence="7">
    <location>
        <begin position="277"/>
        <end position="298"/>
    </location>
</feature>
<dbReference type="PANTHER" id="PTHR10981">
    <property type="entry name" value="BATTENIN"/>
    <property type="match status" value="1"/>
</dbReference>
<dbReference type="GO" id="GO:0007040">
    <property type="term" value="P:lysosome organization"/>
    <property type="evidence" value="ECO:0007669"/>
    <property type="project" value="TreeGrafter"/>
</dbReference>
<protein>
    <recommendedName>
        <fullName evidence="7">Battenin</fullName>
    </recommendedName>
</protein>
<dbReference type="PIRSF" id="PIRSF015974">
    <property type="entry name" value="CLN3_BTN1"/>
    <property type="match status" value="1"/>
</dbReference>
<name>A0A158QEQ2_HYMDI</name>
<reference evidence="8 9" key="2">
    <citation type="submission" date="2018-11" db="EMBL/GenBank/DDBJ databases">
        <authorList>
            <consortium name="Pathogen Informatics"/>
        </authorList>
    </citation>
    <scope>NUCLEOTIDE SEQUENCE [LARGE SCALE GENOMIC DNA]</scope>
</reference>
<reference evidence="10" key="1">
    <citation type="submission" date="2016-04" db="UniProtKB">
        <authorList>
            <consortium name="WormBaseParasite"/>
        </authorList>
    </citation>
    <scope>IDENTIFICATION</scope>
</reference>
<keyword evidence="4 7" id="KW-0812">Transmembrane</keyword>
<feature type="transmembrane region" description="Helical" evidence="7">
    <location>
        <begin position="157"/>
        <end position="175"/>
    </location>
</feature>
<accession>A0A158QEQ2</accession>
<gene>
    <name evidence="8" type="ORF">HDID_LOCUS7756</name>
</gene>
<dbReference type="GO" id="GO:0005765">
    <property type="term" value="C:lysosomal membrane"/>
    <property type="evidence" value="ECO:0007669"/>
    <property type="project" value="UniProtKB-SubCell"/>
</dbReference>
<dbReference type="WBParaSite" id="HDID_0000775801-mRNA-1">
    <property type="protein sequence ID" value="HDID_0000775801-mRNA-1"/>
    <property type="gene ID" value="HDID_0000775801"/>
</dbReference>
<feature type="transmembrane region" description="Helical" evidence="7">
    <location>
        <begin position="62"/>
        <end position="83"/>
    </location>
</feature>
<dbReference type="AlphaFoldDB" id="A0A158QEQ2"/>
<dbReference type="GO" id="GO:0051453">
    <property type="term" value="P:regulation of intracellular pH"/>
    <property type="evidence" value="ECO:0007669"/>
    <property type="project" value="TreeGrafter"/>
</dbReference>
<feature type="transmembrane region" description="Helical" evidence="7">
    <location>
        <begin position="181"/>
        <end position="199"/>
    </location>
</feature>
<dbReference type="InterPro" id="IPR018460">
    <property type="entry name" value="Battenin_disease_Cln3_subgr"/>
</dbReference>
<dbReference type="Proteomes" id="UP000274504">
    <property type="component" value="Unassembled WGS sequence"/>
</dbReference>
<dbReference type="EMBL" id="UYSG01010975">
    <property type="protein sequence ID" value="VDL60074.1"/>
    <property type="molecule type" value="Genomic_DNA"/>
</dbReference>
<evidence type="ECO:0000256" key="6">
    <source>
        <dbReference type="ARBA" id="ARBA00023136"/>
    </source>
</evidence>
<feature type="transmembrane region" description="Helical" evidence="7">
    <location>
        <begin position="119"/>
        <end position="145"/>
    </location>
</feature>
<keyword evidence="7" id="KW-0458">Lysosome</keyword>
<dbReference type="PRINTS" id="PR01315">
    <property type="entry name" value="BATTENIN"/>
</dbReference>
<evidence type="ECO:0000256" key="7">
    <source>
        <dbReference type="RuleBase" id="RU361113"/>
    </source>
</evidence>
<organism evidence="10">
    <name type="scientific">Hymenolepis diminuta</name>
    <name type="common">Rat tapeworm</name>
    <dbReference type="NCBI Taxonomy" id="6216"/>
    <lineage>
        <taxon>Eukaryota</taxon>
        <taxon>Metazoa</taxon>
        <taxon>Spiralia</taxon>
        <taxon>Lophotrochozoa</taxon>
        <taxon>Platyhelminthes</taxon>
        <taxon>Cestoda</taxon>
        <taxon>Eucestoda</taxon>
        <taxon>Cyclophyllidea</taxon>
        <taxon>Hymenolepididae</taxon>
        <taxon>Hymenolepis</taxon>
    </lineage>
</organism>
<evidence type="ECO:0000256" key="2">
    <source>
        <dbReference type="ARBA" id="ARBA00007467"/>
    </source>
</evidence>
<evidence type="ECO:0000256" key="5">
    <source>
        <dbReference type="ARBA" id="ARBA00022989"/>
    </source>
</evidence>
<evidence type="ECO:0000313" key="10">
    <source>
        <dbReference type="WBParaSite" id="HDID_0000775801-mRNA-1"/>
    </source>
</evidence>
<proteinExistence type="inferred from homology"/>
<dbReference type="Pfam" id="PF02487">
    <property type="entry name" value="CLN3"/>
    <property type="match status" value="1"/>
</dbReference>
<feature type="transmembrane region" description="Helical" evidence="7">
    <location>
        <begin position="355"/>
        <end position="374"/>
    </location>
</feature>
<dbReference type="GO" id="GO:0012505">
    <property type="term" value="C:endomembrane system"/>
    <property type="evidence" value="ECO:0007669"/>
    <property type="project" value="UniProtKB-SubCell"/>
</dbReference>
<dbReference type="STRING" id="6216.A0A158QEQ2"/>
<evidence type="ECO:0000256" key="3">
    <source>
        <dbReference type="ARBA" id="ARBA00022448"/>
    </source>
</evidence>
<evidence type="ECO:0000256" key="4">
    <source>
        <dbReference type="ARBA" id="ARBA00022692"/>
    </source>
</evidence>
<feature type="transmembrane region" description="Helical" evidence="7">
    <location>
        <begin position="16"/>
        <end position="42"/>
    </location>
</feature>
<keyword evidence="6 7" id="KW-0472">Membrane</keyword>
<dbReference type="OrthoDB" id="5965864at2759"/>
<feature type="transmembrane region" description="Helical" evidence="7">
    <location>
        <begin position="95"/>
        <end position="113"/>
    </location>
</feature>
<comment type="subcellular location">
    <subcellularLocation>
        <location evidence="1">Endomembrane system</location>
        <topology evidence="1">Multi-pass membrane protein</topology>
    </subcellularLocation>
    <subcellularLocation>
        <location evidence="7">Lysosome membrane</location>
        <topology evidence="7">Multi-pass membrane protein</topology>
    </subcellularLocation>
</comment>
<keyword evidence="5 7" id="KW-1133">Transmembrane helix</keyword>
<sequence>MFFHSVNRFWQSWRNFIAFWLFGIFNNFIYVVMLSAAVDIIYEDHPKDLSTDLKFHGRVNCTEIGTGAVLLADIGPSLILKIVSPLFIRRLHFHLKVFLCALFALSSFLIVSFSKSIAFSLFGVVCASISCGLGDVTFLTMVAFFETDVVSAWSSGTGAAGVAGALSYAAMTSIFSPEVVLRIITLVPLALLFVYLVVLKKPRNPVFQLTSSLIIRETQVNHHSDSPVSGATVRGFFDGSPTNEEGEDSPSSRLPLLRNDDRSTVQISPSREVAKRILMDIFPLIFALALVYFFEYLINQALNPLYQVIYQCGVFASRSSLKLFKVRRTWIMAILQGMNFILVLFHVLHPYVINISAFFSLITFEGILGGLSYVNTYHRVLTMGDPNTREYSMSIAAFADSFGITCAAFAAIQLHNYLCRAINS</sequence>
<dbReference type="PANTHER" id="PTHR10981:SF0">
    <property type="entry name" value="BATTENIN"/>
    <property type="match status" value="1"/>
</dbReference>
<evidence type="ECO:0000256" key="1">
    <source>
        <dbReference type="ARBA" id="ARBA00004127"/>
    </source>
</evidence>
<dbReference type="SUPFAM" id="SSF103473">
    <property type="entry name" value="MFS general substrate transporter"/>
    <property type="match status" value="1"/>
</dbReference>
<comment type="similarity">
    <text evidence="2 7">Belongs to the battenin family.</text>
</comment>
<feature type="transmembrane region" description="Helical" evidence="7">
    <location>
        <begin position="395"/>
        <end position="414"/>
    </location>
</feature>
<dbReference type="InterPro" id="IPR003492">
    <property type="entry name" value="Battenin_disease_Cln3"/>
</dbReference>
<dbReference type="InterPro" id="IPR036259">
    <property type="entry name" value="MFS_trans_sf"/>
</dbReference>